<gene>
    <name evidence="2" type="ORF">ED312_04625</name>
</gene>
<dbReference type="PANTHER" id="PTHR30373">
    <property type="entry name" value="UPF0603 PROTEIN YGCG"/>
    <property type="match status" value="1"/>
</dbReference>
<evidence type="ECO:0000313" key="3">
    <source>
        <dbReference type="Proteomes" id="UP000267469"/>
    </source>
</evidence>
<dbReference type="OrthoDB" id="9810918at2"/>
<sequence>MRIEKLLLGLFWITLFACDANSQKKVAPQNPIVQKNISVGYTDEFPKPVGYINDFEQILTPEQREELEKALSEYERKTSREIAVITIDSIAPYQGILPYTTALLNTWGVGKSQKNNGLVITISKNLRQVAIGTGYGTEKILTDAVCKKIIDSIMNPEFKDERFFEGLEKGLDKIKEYWEEQ</sequence>
<dbReference type="AlphaFoldDB" id="A0A3N0EUB5"/>
<dbReference type="PROSITE" id="PS51257">
    <property type="entry name" value="PROKAR_LIPOPROTEIN"/>
    <property type="match status" value="1"/>
</dbReference>
<dbReference type="Proteomes" id="UP000267469">
    <property type="component" value="Unassembled WGS sequence"/>
</dbReference>
<accession>A0A3N0EUB5</accession>
<feature type="domain" description="TPM" evidence="1">
    <location>
        <begin position="52"/>
        <end position="176"/>
    </location>
</feature>
<dbReference type="Pfam" id="PF04536">
    <property type="entry name" value="TPM_phosphatase"/>
    <property type="match status" value="1"/>
</dbReference>
<comment type="caution">
    <text evidence="2">The sequence shown here is derived from an EMBL/GenBank/DDBJ whole genome shotgun (WGS) entry which is preliminary data.</text>
</comment>
<keyword evidence="3" id="KW-1185">Reference proteome</keyword>
<dbReference type="EMBL" id="RJTM01000026">
    <property type="protein sequence ID" value="RNL91458.1"/>
    <property type="molecule type" value="Genomic_DNA"/>
</dbReference>
<evidence type="ECO:0000313" key="2">
    <source>
        <dbReference type="EMBL" id="RNL91458.1"/>
    </source>
</evidence>
<name>A0A3N0EUB5_SINP1</name>
<dbReference type="Gene3D" id="3.10.310.50">
    <property type="match status" value="1"/>
</dbReference>
<proteinExistence type="predicted"/>
<dbReference type="RefSeq" id="WP_123214835.1">
    <property type="nucleotide sequence ID" value="NZ_RJTM01000026.1"/>
</dbReference>
<organism evidence="2 3">
    <name type="scientific">Sinomicrobium pectinilyticum</name>
    <dbReference type="NCBI Taxonomy" id="1084421"/>
    <lineage>
        <taxon>Bacteria</taxon>
        <taxon>Pseudomonadati</taxon>
        <taxon>Bacteroidota</taxon>
        <taxon>Flavobacteriia</taxon>
        <taxon>Flavobacteriales</taxon>
        <taxon>Flavobacteriaceae</taxon>
        <taxon>Sinomicrobium</taxon>
    </lineage>
</organism>
<reference evidence="2 3" key="1">
    <citation type="submission" date="2018-10" db="EMBL/GenBank/DDBJ databases">
        <title>Sinomicrobium pectinilyticum sp. nov., a pectinase-producing bacterium isolated from alkaline and saline soil, and emended description of the genus Sinomicrobium.</title>
        <authorList>
            <person name="Cheng B."/>
            <person name="Li C."/>
            <person name="Lai Q."/>
            <person name="Du M."/>
            <person name="Shao Z."/>
            <person name="Xu P."/>
            <person name="Yang C."/>
        </authorList>
    </citation>
    <scope>NUCLEOTIDE SEQUENCE [LARGE SCALE GENOMIC DNA]</scope>
    <source>
        <strain evidence="2 3">5DNS001</strain>
    </source>
</reference>
<evidence type="ECO:0000259" key="1">
    <source>
        <dbReference type="Pfam" id="PF04536"/>
    </source>
</evidence>
<protein>
    <submittedName>
        <fullName evidence="2">TPM domain-containing protein</fullName>
    </submittedName>
</protein>
<dbReference type="PANTHER" id="PTHR30373:SF2">
    <property type="entry name" value="UPF0603 PROTEIN YGCG"/>
    <property type="match status" value="1"/>
</dbReference>
<dbReference type="InterPro" id="IPR007621">
    <property type="entry name" value="TPM_dom"/>
</dbReference>